<dbReference type="Gene3D" id="1.10.287.1120">
    <property type="entry name" value="Bipartite methylase S protein"/>
    <property type="match status" value="1"/>
</dbReference>
<feature type="domain" description="Type I restriction modification DNA specificity" evidence="4">
    <location>
        <begin position="231"/>
        <end position="410"/>
    </location>
</feature>
<evidence type="ECO:0000259" key="4">
    <source>
        <dbReference type="Pfam" id="PF01420"/>
    </source>
</evidence>
<dbReference type="EMBL" id="PNHQ01000007">
    <property type="protein sequence ID" value="PMC79912.1"/>
    <property type="molecule type" value="Genomic_DNA"/>
</dbReference>
<dbReference type="RefSeq" id="WP_102199027.1">
    <property type="nucleotide sequence ID" value="NZ_PNHQ01000007.1"/>
</dbReference>
<accession>A0A2N6UED4</accession>
<dbReference type="PANTHER" id="PTHR30408:SF12">
    <property type="entry name" value="TYPE I RESTRICTION ENZYME MJAVIII SPECIFICITY SUBUNIT"/>
    <property type="match status" value="1"/>
</dbReference>
<proteinExistence type="inferred from homology"/>
<evidence type="ECO:0000313" key="6">
    <source>
        <dbReference type="Proteomes" id="UP000235701"/>
    </source>
</evidence>
<dbReference type="SUPFAM" id="SSF116734">
    <property type="entry name" value="DNA methylase specificity domain"/>
    <property type="match status" value="2"/>
</dbReference>
<dbReference type="GO" id="GO:0009307">
    <property type="term" value="P:DNA restriction-modification system"/>
    <property type="evidence" value="ECO:0007669"/>
    <property type="project" value="UniProtKB-KW"/>
</dbReference>
<evidence type="ECO:0000256" key="3">
    <source>
        <dbReference type="ARBA" id="ARBA00023125"/>
    </source>
</evidence>
<name>A0A2N6UED4_9LACT</name>
<dbReference type="OrthoDB" id="9795776at2"/>
<dbReference type="InterPro" id="IPR000055">
    <property type="entry name" value="Restrct_endonuc_typeI_TRD"/>
</dbReference>
<protein>
    <submittedName>
        <fullName evidence="5">Restriction endonuclease subunit S</fullName>
    </submittedName>
</protein>
<feature type="domain" description="Type I restriction modification DNA specificity" evidence="4">
    <location>
        <begin position="19"/>
        <end position="205"/>
    </location>
</feature>
<keyword evidence="5" id="KW-0540">Nuclease</keyword>
<dbReference type="Pfam" id="PF01420">
    <property type="entry name" value="Methylase_S"/>
    <property type="match status" value="2"/>
</dbReference>
<sequence length="422" mass="48816">MAKENEKRVPKLRFKGFTDDWEQRKLGDTLVELKSGLSRMLSNKDIGVPVIRANNIKNGMLDLKADIKYWYSDDPQGANIENYLVEKENILINFINSESKMGTAAIVREAISRNTIYTTNILKAQTNNDFNSYFWFTLTQTLQYKNSIKMITKPAVNQSSFTTVDFKKLIFAFPILSEQTKIGNFIKLIDNTITLHQRKLAQLEKLKQALLQQMFPKKDETVPKLRFANFNEDWKQRKLGELGESKSGIGFPDEEQGGKKGIPFFKVSDMNNIGNEHEMKNSNNYVDTEQLKKRNWKPIMNVPAVIFAKVGAAIMLNRKRIVRMPFLLDNNTMAYIFDDSWNSDFGKILFETIYLPRYAQVGALPSYNSSDINSVKVFIPNKNEQEKIGVFFKELDNLITVHHHKLDQLKLLKKELLQQMFI</sequence>
<dbReference type="GO" id="GO:0004519">
    <property type="term" value="F:endonuclease activity"/>
    <property type="evidence" value="ECO:0007669"/>
    <property type="project" value="UniProtKB-KW"/>
</dbReference>
<dbReference type="InterPro" id="IPR052021">
    <property type="entry name" value="Type-I_RS_S_subunit"/>
</dbReference>
<comment type="caution">
    <text evidence="5">The sequence shown here is derived from an EMBL/GenBank/DDBJ whole genome shotgun (WGS) entry which is preliminary data.</text>
</comment>
<gene>
    <name evidence="5" type="ORF">CJ191_03850</name>
</gene>
<keyword evidence="3" id="KW-0238">DNA-binding</keyword>
<organism evidence="5 6">
    <name type="scientific">Aerococcus viridans</name>
    <dbReference type="NCBI Taxonomy" id="1377"/>
    <lineage>
        <taxon>Bacteria</taxon>
        <taxon>Bacillati</taxon>
        <taxon>Bacillota</taxon>
        <taxon>Bacilli</taxon>
        <taxon>Lactobacillales</taxon>
        <taxon>Aerococcaceae</taxon>
        <taxon>Aerococcus</taxon>
    </lineage>
</organism>
<dbReference type="PANTHER" id="PTHR30408">
    <property type="entry name" value="TYPE-1 RESTRICTION ENZYME ECOKI SPECIFICITY PROTEIN"/>
    <property type="match status" value="1"/>
</dbReference>
<keyword evidence="6" id="KW-1185">Reference proteome</keyword>
<dbReference type="GO" id="GO:0003677">
    <property type="term" value="F:DNA binding"/>
    <property type="evidence" value="ECO:0007669"/>
    <property type="project" value="UniProtKB-KW"/>
</dbReference>
<dbReference type="InterPro" id="IPR044946">
    <property type="entry name" value="Restrct_endonuc_typeI_TRD_sf"/>
</dbReference>
<evidence type="ECO:0000256" key="1">
    <source>
        <dbReference type="ARBA" id="ARBA00010923"/>
    </source>
</evidence>
<keyword evidence="2" id="KW-0680">Restriction system</keyword>
<dbReference type="AlphaFoldDB" id="A0A2N6UED4"/>
<evidence type="ECO:0000313" key="5">
    <source>
        <dbReference type="EMBL" id="PMC79912.1"/>
    </source>
</evidence>
<reference evidence="5 6" key="1">
    <citation type="submission" date="2017-09" db="EMBL/GenBank/DDBJ databases">
        <title>Bacterial strain isolated from the female urinary microbiota.</title>
        <authorList>
            <person name="Thomas-White K."/>
            <person name="Kumar N."/>
            <person name="Forster S."/>
            <person name="Putonti C."/>
            <person name="Lawley T."/>
            <person name="Wolfe A.J."/>
        </authorList>
    </citation>
    <scope>NUCLEOTIDE SEQUENCE [LARGE SCALE GENOMIC DNA]</scope>
    <source>
        <strain evidence="5 6">UMB0240</strain>
    </source>
</reference>
<keyword evidence="5" id="KW-0255">Endonuclease</keyword>
<evidence type="ECO:0000256" key="2">
    <source>
        <dbReference type="ARBA" id="ARBA00022747"/>
    </source>
</evidence>
<dbReference type="Proteomes" id="UP000235701">
    <property type="component" value="Unassembled WGS sequence"/>
</dbReference>
<dbReference type="Gene3D" id="3.90.220.20">
    <property type="entry name" value="DNA methylase specificity domains"/>
    <property type="match status" value="2"/>
</dbReference>
<comment type="similarity">
    <text evidence="1">Belongs to the type-I restriction system S methylase family.</text>
</comment>
<dbReference type="CDD" id="cd17517">
    <property type="entry name" value="RMtype1_S_EcoKI_StySPI-TRD2-CR2_like"/>
    <property type="match status" value="1"/>
</dbReference>
<keyword evidence="5" id="KW-0378">Hydrolase</keyword>